<keyword evidence="3 8" id="KW-0812">Transmembrane</keyword>
<dbReference type="InterPro" id="IPR027417">
    <property type="entry name" value="P-loop_NTPase"/>
</dbReference>
<evidence type="ECO:0000313" key="11">
    <source>
        <dbReference type="EMBL" id="EHQ87819.1"/>
    </source>
</evidence>
<dbReference type="SMART" id="SM00382">
    <property type="entry name" value="AAA"/>
    <property type="match status" value="1"/>
</dbReference>
<dbReference type="Pfam" id="PF00664">
    <property type="entry name" value="ABC_membrane"/>
    <property type="match status" value="1"/>
</dbReference>
<evidence type="ECO:0000259" key="9">
    <source>
        <dbReference type="PROSITE" id="PS50893"/>
    </source>
</evidence>
<dbReference type="Gene3D" id="3.40.50.300">
    <property type="entry name" value="P-loop containing nucleotide triphosphate hydrolases"/>
    <property type="match status" value="1"/>
</dbReference>
<dbReference type="PANTHER" id="PTHR43394:SF1">
    <property type="entry name" value="ATP-BINDING CASSETTE SUB-FAMILY B MEMBER 10, MITOCHONDRIAL"/>
    <property type="match status" value="1"/>
</dbReference>
<evidence type="ECO:0000313" key="12">
    <source>
        <dbReference type="Proteomes" id="UP000005104"/>
    </source>
</evidence>
<dbReference type="InterPro" id="IPR036640">
    <property type="entry name" value="ABC1_TM_sf"/>
</dbReference>
<feature type="transmembrane region" description="Helical" evidence="8">
    <location>
        <begin position="126"/>
        <end position="147"/>
    </location>
</feature>
<keyword evidence="4" id="KW-0547">Nucleotide-binding</keyword>
<evidence type="ECO:0000256" key="7">
    <source>
        <dbReference type="ARBA" id="ARBA00023136"/>
    </source>
</evidence>
<evidence type="ECO:0000256" key="5">
    <source>
        <dbReference type="ARBA" id="ARBA00022840"/>
    </source>
</evidence>
<feature type="transmembrane region" description="Helical" evidence="8">
    <location>
        <begin position="90"/>
        <end position="111"/>
    </location>
</feature>
<dbReference type="PROSITE" id="PS50893">
    <property type="entry name" value="ABC_TRANSPORTER_2"/>
    <property type="match status" value="1"/>
</dbReference>
<dbReference type="Pfam" id="PF00005">
    <property type="entry name" value="ABC_tran"/>
    <property type="match status" value="1"/>
</dbReference>
<dbReference type="InterPro" id="IPR039421">
    <property type="entry name" value="Type_1_exporter"/>
</dbReference>
<dbReference type="Gene3D" id="1.20.1560.10">
    <property type="entry name" value="ABC transporter type 1, transmembrane domain"/>
    <property type="match status" value="1"/>
</dbReference>
<feature type="transmembrane region" description="Helical" evidence="8">
    <location>
        <begin position="230"/>
        <end position="249"/>
    </location>
</feature>
<dbReference type="GO" id="GO:0015421">
    <property type="term" value="F:ABC-type oligopeptide transporter activity"/>
    <property type="evidence" value="ECO:0007669"/>
    <property type="project" value="TreeGrafter"/>
</dbReference>
<keyword evidence="12" id="KW-1185">Reference proteome</keyword>
<proteinExistence type="predicted"/>
<evidence type="ECO:0000259" key="10">
    <source>
        <dbReference type="PROSITE" id="PS50929"/>
    </source>
</evidence>
<gene>
    <name evidence="11" type="ORF">DesyoDRAFT_0639</name>
</gene>
<dbReference type="PROSITE" id="PS00211">
    <property type="entry name" value="ABC_TRANSPORTER_1"/>
    <property type="match status" value="1"/>
</dbReference>
<keyword evidence="6 8" id="KW-1133">Transmembrane helix</keyword>
<keyword evidence="2" id="KW-0813">Transport</keyword>
<dbReference type="CDD" id="cd18550">
    <property type="entry name" value="ABC_6TM_exporter_like"/>
    <property type="match status" value="1"/>
</dbReference>
<dbReference type="PANTHER" id="PTHR43394">
    <property type="entry name" value="ATP-DEPENDENT PERMEASE MDL1, MITOCHONDRIAL"/>
    <property type="match status" value="1"/>
</dbReference>
<evidence type="ECO:0000256" key="1">
    <source>
        <dbReference type="ARBA" id="ARBA00004651"/>
    </source>
</evidence>
<dbReference type="EMBL" id="CM001441">
    <property type="protein sequence ID" value="EHQ87819.1"/>
    <property type="molecule type" value="Genomic_DNA"/>
</dbReference>
<dbReference type="GO" id="GO:0005886">
    <property type="term" value="C:plasma membrane"/>
    <property type="evidence" value="ECO:0007669"/>
    <property type="project" value="UniProtKB-SubCell"/>
</dbReference>
<organism evidence="11 12">
    <name type="scientific">Desulfosporosinus youngiae DSM 17734</name>
    <dbReference type="NCBI Taxonomy" id="768710"/>
    <lineage>
        <taxon>Bacteria</taxon>
        <taxon>Bacillati</taxon>
        <taxon>Bacillota</taxon>
        <taxon>Clostridia</taxon>
        <taxon>Eubacteriales</taxon>
        <taxon>Desulfitobacteriaceae</taxon>
        <taxon>Desulfosporosinus</taxon>
    </lineage>
</organism>
<keyword evidence="5" id="KW-0067">ATP-binding</keyword>
<dbReference type="InterPro" id="IPR017871">
    <property type="entry name" value="ABC_transporter-like_CS"/>
</dbReference>
<feature type="transmembrane region" description="Helical" evidence="8">
    <location>
        <begin position="344"/>
        <end position="361"/>
    </location>
</feature>
<protein>
    <submittedName>
        <fullName evidence="11">ABC-type multidrug transport system, ATPase and permease component</fullName>
    </submittedName>
</protein>
<dbReference type="SUPFAM" id="SSF90123">
    <property type="entry name" value="ABC transporter transmembrane region"/>
    <property type="match status" value="1"/>
</dbReference>
<feature type="transmembrane region" description="Helical" evidence="8">
    <location>
        <begin position="315"/>
        <end position="338"/>
    </location>
</feature>
<dbReference type="STRING" id="768710.DesyoDRAFT_0639"/>
<accession>H5Y1R6</accession>
<dbReference type="PROSITE" id="PS50929">
    <property type="entry name" value="ABC_TM1F"/>
    <property type="match status" value="1"/>
</dbReference>
<sequence length="648" mass="72734">MFPSGSYFLKAPRCKGRPLHLGALIPDESNYDIIKGLAGQSLGVDTMKQGISRQGIGRLRFANEEIQMPKVTKKMLARIMSYFWPERMKMLLVMGIIVVIAILGLVPPILIKNIIDNALPQKDMVLLSWLILVSIGTTVILGLLQVAQSYLSIWISKHIILNMKNQMYAHLQNMSLNFYTAAKPGEIITRITSDIDGIQDIFNTTLVNALTSVVVLISTAIVLISMNWKLAIVGMIILPTFIIPTRKVGKLRWKIATRSQEKISDLNQIIQESFSISGVLLTKIFTKEKDELAKFEQTNHEVISLQIKESLVGRWFRMTITTFIAIGPMLIYFYGGYLFIKGEISIGSIIAFVALLGRLYLPVSQLSNIHIDVIRSLALFQRIFEYLDQKQEIKDTPDATSLEVIKGKVSFEKVYFSYNSKVKVLEDISFSVNPGMMVALVGSSGVGKTTITNLIPRLYEVNKGSIKIDDRDIRDVTLASLRNQIGIVMQEPYLFNDTIEENLKYGKKHATEQEMIEACKAAYIHDFIMTLPDNYKTIVGNRGIKLSGGEKQRVSIARVILKGPRIIILDEATSSLDSVSEMYIQKAMVPLLKGRTSFVIAHRLATVLAADRIFVIKNGTVAESGTHKELLKKEGLYRQIYDTQFKGK</sequence>
<dbReference type="GO" id="GO:0016887">
    <property type="term" value="F:ATP hydrolysis activity"/>
    <property type="evidence" value="ECO:0007669"/>
    <property type="project" value="InterPro"/>
</dbReference>
<evidence type="ECO:0000256" key="8">
    <source>
        <dbReference type="SAM" id="Phobius"/>
    </source>
</evidence>
<evidence type="ECO:0000256" key="2">
    <source>
        <dbReference type="ARBA" id="ARBA00022448"/>
    </source>
</evidence>
<dbReference type="SUPFAM" id="SSF52540">
    <property type="entry name" value="P-loop containing nucleoside triphosphate hydrolases"/>
    <property type="match status" value="1"/>
</dbReference>
<dbReference type="GO" id="GO:0005524">
    <property type="term" value="F:ATP binding"/>
    <property type="evidence" value="ECO:0007669"/>
    <property type="project" value="UniProtKB-KW"/>
</dbReference>
<feature type="domain" description="ABC transmembrane type-1" evidence="10">
    <location>
        <begin position="91"/>
        <end position="368"/>
    </location>
</feature>
<dbReference type="Proteomes" id="UP000005104">
    <property type="component" value="Chromosome"/>
</dbReference>
<keyword evidence="7 8" id="KW-0472">Membrane</keyword>
<dbReference type="InterPro" id="IPR011527">
    <property type="entry name" value="ABC1_TM_dom"/>
</dbReference>
<feature type="domain" description="ABC transporter" evidence="9">
    <location>
        <begin position="409"/>
        <end position="643"/>
    </location>
</feature>
<dbReference type="FunFam" id="3.40.50.300:FF:000287">
    <property type="entry name" value="Multidrug ABC transporter ATP-binding protein"/>
    <property type="match status" value="1"/>
</dbReference>
<dbReference type="InterPro" id="IPR003593">
    <property type="entry name" value="AAA+_ATPase"/>
</dbReference>
<dbReference type="InterPro" id="IPR003439">
    <property type="entry name" value="ABC_transporter-like_ATP-bd"/>
</dbReference>
<evidence type="ECO:0000256" key="4">
    <source>
        <dbReference type="ARBA" id="ARBA00022741"/>
    </source>
</evidence>
<reference evidence="11 12" key="1">
    <citation type="submission" date="2011-11" db="EMBL/GenBank/DDBJ databases">
        <title>The Noncontiguous Finished genome of Desulfosporosinus youngiae DSM 17734.</title>
        <authorList>
            <consortium name="US DOE Joint Genome Institute (JGI-PGF)"/>
            <person name="Lucas S."/>
            <person name="Han J."/>
            <person name="Lapidus A."/>
            <person name="Cheng J.-F."/>
            <person name="Goodwin L."/>
            <person name="Pitluck S."/>
            <person name="Peters L."/>
            <person name="Ovchinnikova G."/>
            <person name="Lu M."/>
            <person name="Land M.L."/>
            <person name="Hauser L."/>
            <person name="Pester M."/>
            <person name="Spring S."/>
            <person name="Ollivier B."/>
            <person name="Rattei T."/>
            <person name="Klenk H.-P."/>
            <person name="Wagner M."/>
            <person name="Loy A."/>
            <person name="Woyke T.J."/>
        </authorList>
    </citation>
    <scope>NUCLEOTIDE SEQUENCE [LARGE SCALE GENOMIC DNA]</scope>
    <source>
        <strain evidence="11 12">DSM 17734</strain>
    </source>
</reference>
<dbReference type="HOGENOM" id="CLU_000604_84_3_9"/>
<evidence type="ECO:0000256" key="6">
    <source>
        <dbReference type="ARBA" id="ARBA00022989"/>
    </source>
</evidence>
<dbReference type="AlphaFoldDB" id="H5Y1R6"/>
<feature type="transmembrane region" description="Helical" evidence="8">
    <location>
        <begin position="206"/>
        <end position="224"/>
    </location>
</feature>
<dbReference type="eggNOG" id="COG1132">
    <property type="taxonomic scope" value="Bacteria"/>
</dbReference>
<name>H5Y1R6_9FIRM</name>
<evidence type="ECO:0000256" key="3">
    <source>
        <dbReference type="ARBA" id="ARBA00022692"/>
    </source>
</evidence>
<comment type="subcellular location">
    <subcellularLocation>
        <location evidence="1">Cell membrane</location>
        <topology evidence="1">Multi-pass membrane protein</topology>
    </subcellularLocation>
</comment>